<evidence type="ECO:0000313" key="2">
    <source>
        <dbReference type="EMBL" id="SCP05242.1"/>
    </source>
</evidence>
<dbReference type="OrthoDB" id="384111at2759"/>
<dbReference type="VEuPathDB" id="PlasmoDB:POWCR01_110048900"/>
<protein>
    <recommendedName>
        <fullName evidence="4">Fam-f protein</fullName>
    </recommendedName>
</protein>
<evidence type="ECO:0000256" key="1">
    <source>
        <dbReference type="SAM" id="Coils"/>
    </source>
</evidence>
<organism evidence="2 3">
    <name type="scientific">Plasmodium ovale</name>
    <name type="common">malaria parasite P. ovale</name>
    <dbReference type="NCBI Taxonomy" id="36330"/>
    <lineage>
        <taxon>Eukaryota</taxon>
        <taxon>Sar</taxon>
        <taxon>Alveolata</taxon>
        <taxon>Apicomplexa</taxon>
        <taxon>Aconoidasida</taxon>
        <taxon>Haemosporida</taxon>
        <taxon>Plasmodiidae</taxon>
        <taxon>Plasmodium</taxon>
        <taxon>Plasmodium (Plasmodium)</taxon>
    </lineage>
</organism>
<proteinExistence type="predicted"/>
<keyword evidence="1" id="KW-0175">Coiled coil</keyword>
<dbReference type="AlphaFoldDB" id="A0A1D3TJX8"/>
<evidence type="ECO:0008006" key="4">
    <source>
        <dbReference type="Google" id="ProtNLM"/>
    </source>
</evidence>
<feature type="coiled-coil region" evidence="1">
    <location>
        <begin position="572"/>
        <end position="616"/>
    </location>
</feature>
<gene>
    <name evidence="2" type="primary">PocGH01_11054700</name>
    <name evidence="2" type="ORF">POCGH01_11054700</name>
</gene>
<keyword evidence="3" id="KW-1185">Reference proteome</keyword>
<evidence type="ECO:0000313" key="3">
    <source>
        <dbReference type="Proteomes" id="UP000242942"/>
    </source>
</evidence>
<name>A0A1D3TJX8_PLAOA</name>
<sequence length="648" mass="77135">MSTYLVLLCYLNFLVSKKILNRENFFLVEMPFTEAVLDISIPTVLSGHLCKYEPKRVRRKQIKWSRILSEKYSQNDDLIVNNKGVSINEMEELYKKRDSRISDKIYSMSLHNPEELFVELTDLVLYTDYESHVKTEKKIFTSTYLTLKYMEQKIQKKAEILINEAKMYVNELFGNYDFINEKELVAISKLNLFLDIHGDEDVLLINGRDVYFYIMDVKFSQMIPINIENTLENFKELHKHNESIFSEYVKKVYKMEDDIKKYLGTGGNRFPLDYTHWNNCYINITQNVAVRAFMDDFYNYFYDMQEKLKGNSSRMTEVDIQYLDSTLEAVNNIITATIEQKTKILFEMLNKLFHGDLKCILGFFTYIFDKENKKNATILENIQNEKLRDIYDNNFLFDVESLYLEEKDDIRKSLNTFSKFMETNFGFNVENENIKKLKKNILTCKEKNQIMKLFKIIVHELLCRKQILEYFEILGLLKKNSQTLKSYMIKFIGCLRPKKDSSVFINNKKLAPLVSKFFEIRERNYCNFKRKDSDTNIVGLIKGIKNDLYRYRIVIKILYLLLEELKLSKTLNLEYENIAGSYKKEKEKYEENDEAYLKLEEENKKVEWANKKALDEYVKTLEEKKKAIDANGNAILFYLCLIKEFKFN</sequence>
<accession>A0A1D3TJX8</accession>
<dbReference type="EMBL" id="LT594592">
    <property type="protein sequence ID" value="SCP05242.1"/>
    <property type="molecule type" value="Genomic_DNA"/>
</dbReference>
<dbReference type="VEuPathDB" id="PlasmoDB:PocGH01_11054700"/>
<reference evidence="2 3" key="1">
    <citation type="submission" date="2016-06" db="EMBL/GenBank/DDBJ databases">
        <authorList>
            <consortium name="Pathogen Informatics"/>
        </authorList>
    </citation>
    <scope>NUCLEOTIDE SEQUENCE [LARGE SCALE GENOMIC DNA]</scope>
    <source>
        <strain evidence="2">PocGH01</strain>
    </source>
</reference>
<dbReference type="Proteomes" id="UP000242942">
    <property type="component" value="Chromosome 11"/>
</dbReference>